<dbReference type="FunFam" id="3.40.140.70:FF:000001">
    <property type="entry name" value="Ubiquitin-like modifier-activating enzyme atg7"/>
    <property type="match status" value="1"/>
</dbReference>
<keyword evidence="6" id="KW-0653">Protein transport</keyword>
<dbReference type="GO" id="GO:0006995">
    <property type="term" value="P:cellular response to nitrogen starvation"/>
    <property type="evidence" value="ECO:0007669"/>
    <property type="project" value="TreeGrafter"/>
</dbReference>
<dbReference type="GO" id="GO:0000407">
    <property type="term" value="C:phagophore assembly site"/>
    <property type="evidence" value="ECO:0007669"/>
    <property type="project" value="UniProtKB-SubCell"/>
</dbReference>
<dbReference type="GO" id="GO:0000422">
    <property type="term" value="P:autophagy of mitochondrion"/>
    <property type="evidence" value="ECO:0007669"/>
    <property type="project" value="TreeGrafter"/>
</dbReference>
<organism evidence="14 15">
    <name type="scientific">Ceratocystis fimbriata CBS 114723</name>
    <dbReference type="NCBI Taxonomy" id="1035309"/>
    <lineage>
        <taxon>Eukaryota</taxon>
        <taxon>Fungi</taxon>
        <taxon>Dikarya</taxon>
        <taxon>Ascomycota</taxon>
        <taxon>Pezizomycotina</taxon>
        <taxon>Sordariomycetes</taxon>
        <taxon>Hypocreomycetidae</taxon>
        <taxon>Microascales</taxon>
        <taxon>Ceratocystidaceae</taxon>
        <taxon>Ceratocystis</taxon>
    </lineage>
</organism>
<evidence type="ECO:0000313" key="14">
    <source>
        <dbReference type="EMBL" id="PHH54258.1"/>
    </source>
</evidence>
<gene>
    <name evidence="14" type="primary">ATG7</name>
    <name evidence="14" type="ORF">CFIMG_003922RA</name>
</gene>
<dbReference type="FunFam" id="3.40.50.720:FF:000243">
    <property type="entry name" value="Ubiquitin-like modifier-activating enzyme ATG7"/>
    <property type="match status" value="1"/>
</dbReference>
<feature type="domain" description="Ubiquitin-like modifier-activating enzyme Atg7 N-terminal" evidence="13">
    <location>
        <begin position="10"/>
        <end position="349"/>
    </location>
</feature>
<evidence type="ECO:0000256" key="4">
    <source>
        <dbReference type="ARBA" id="ARBA00018730"/>
    </source>
</evidence>
<evidence type="ECO:0000256" key="3">
    <source>
        <dbReference type="ARBA" id="ARBA00017647"/>
    </source>
</evidence>
<sequence length="722" mass="80162">MTEPLVGNPLQFVPLSSEIELPFYSALFSMKLEHDMLDDSARTITGAYEARVSRPEDSCKVQVAGNSLTSQYTSPRGSGRADGTLRNTNTWEGFKNLDRSALLKHSAKQIWDAIKDGTIYSVPSLLSSFILISYADLKKFNYTYWFAFPALHSSWIHAAEIAHITSQESTALVESVDGWQYRVKDPRQHGFFIAKKVLRSTLNEDGDEATEVATENRSFAGFDDEEEELPYVWVVDSIGSFDRGFFDGVADEDRFVGFLDSSNYARNPGWQLRNLLVLIQRRFKMNKVNILCYRDIHSHRDAARTIIMTLQAVDKADEPLQAAEIPKVTGWEKNGPTFKYKRVSLAAYMDPMRIADQSVDLNLKLMKWRLAPNLILENISRQKCLLLGAGTLGSYVARNLMAWGIKNITFVDYGKVSFSNPVRQPLFVFKDCLDGGAPKAPTAASALMEIYPGVTSVGHQFAVPMLGHAMTNVENTKADFEKLQRLIEEHDVIFLLMDTRESRWLPTVMAKAAGKIVVNAALGFDSYVVMRHGTEIDDAQVATTGQKPLGCYFCNDVVAPSDSMRDQTLDQQCTVTRPGIAPIASAMAVELLASLLQHPLQGKAPAPKTTGLHAEREPPNHPLGTVPHQVRGFISSFQNVVLRGEAYPNCSACSPVIVDSYRRDGWNFVERALREKDYVAELSGLAELHRKAEQMTADMEWDSEGGSAGCSSIGSDGEGDLL</sequence>
<evidence type="ECO:0000256" key="10">
    <source>
        <dbReference type="ARBA" id="ARBA00032823"/>
    </source>
</evidence>
<dbReference type="OrthoDB" id="338614at2759"/>
<evidence type="ECO:0000313" key="15">
    <source>
        <dbReference type="Proteomes" id="UP000222788"/>
    </source>
</evidence>
<feature type="domain" description="THIF-type NAD/FAD binding fold" evidence="12">
    <location>
        <begin position="368"/>
        <end position="601"/>
    </location>
</feature>
<dbReference type="AlphaFoldDB" id="A0A2C5X372"/>
<evidence type="ECO:0000259" key="13">
    <source>
        <dbReference type="Pfam" id="PF16420"/>
    </source>
</evidence>
<comment type="similarity">
    <text evidence="2">Belongs to the ATG7 family.</text>
</comment>
<dbReference type="InterPro" id="IPR032197">
    <property type="entry name" value="Atg7_N"/>
</dbReference>
<evidence type="ECO:0000256" key="1">
    <source>
        <dbReference type="ARBA" id="ARBA00004329"/>
    </source>
</evidence>
<evidence type="ECO:0000256" key="7">
    <source>
        <dbReference type="ARBA" id="ARBA00023006"/>
    </source>
</evidence>
<dbReference type="InterPro" id="IPR045886">
    <property type="entry name" value="ThiF/MoeB/HesA"/>
</dbReference>
<dbReference type="InterPro" id="IPR035985">
    <property type="entry name" value="Ubiquitin-activating_enz"/>
</dbReference>
<dbReference type="GO" id="GO:0019779">
    <property type="term" value="F:Atg8 activating enzyme activity"/>
    <property type="evidence" value="ECO:0007669"/>
    <property type="project" value="TreeGrafter"/>
</dbReference>
<keyword evidence="7" id="KW-0072">Autophagy</keyword>
<reference evidence="14 15" key="1">
    <citation type="journal article" date="2013" name="Fungal Biol.">
        <title>Analysis of microsatellite markers in the genome of the plant pathogen Ceratocystis fimbriata.</title>
        <authorList>
            <person name="Simpson M.C."/>
            <person name="Wilken P.M."/>
            <person name="Coetzee M.P."/>
            <person name="Wingfield M.J."/>
            <person name="Wingfield B.D."/>
        </authorList>
    </citation>
    <scope>NUCLEOTIDE SEQUENCE [LARGE SCALE GENOMIC DNA]</scope>
    <source>
        <strain evidence="14 15">CBS 114723</strain>
    </source>
</reference>
<dbReference type="PANTHER" id="PTHR10953:SF3">
    <property type="entry name" value="UBIQUITIN-LIKE MODIFIER-ACTIVATING ENZYME ATG7"/>
    <property type="match status" value="1"/>
</dbReference>
<evidence type="ECO:0000256" key="5">
    <source>
        <dbReference type="ARBA" id="ARBA00022448"/>
    </source>
</evidence>
<evidence type="ECO:0000256" key="8">
    <source>
        <dbReference type="ARBA" id="ARBA00029897"/>
    </source>
</evidence>
<dbReference type="GO" id="GO:0032446">
    <property type="term" value="P:protein modification by small protein conjugation"/>
    <property type="evidence" value="ECO:0007669"/>
    <property type="project" value="TreeGrafter"/>
</dbReference>
<dbReference type="Pfam" id="PF16420">
    <property type="entry name" value="ATG7_N"/>
    <property type="match status" value="1"/>
</dbReference>
<name>A0A2C5X372_9PEZI</name>
<dbReference type="Gene3D" id="3.40.140.100">
    <property type="entry name" value="Ubiquitin-like modifier-activating enzyme ATG7 C-terminal domain"/>
    <property type="match status" value="1"/>
</dbReference>
<dbReference type="GO" id="GO:0015031">
    <property type="term" value="P:protein transport"/>
    <property type="evidence" value="ECO:0007669"/>
    <property type="project" value="UniProtKB-KW"/>
</dbReference>
<dbReference type="InterPro" id="IPR042522">
    <property type="entry name" value="Atg7_N_1"/>
</dbReference>
<protein>
    <recommendedName>
        <fullName evidence="3">Ubiquitin-like modifier-activating enzyme ATG7</fullName>
    </recommendedName>
    <alternativeName>
        <fullName evidence="8 10">ATG12-activating enzyme E1 ATG7</fullName>
    </alternativeName>
    <alternativeName>
        <fullName evidence="9">Autophagy-related protein 7</fullName>
    </alternativeName>
    <alternativeName>
        <fullName evidence="4">Ubiquitin-like modifier-activating enzyme atg7</fullName>
    </alternativeName>
</protein>
<dbReference type="Pfam" id="PF00899">
    <property type="entry name" value="ThiF"/>
    <property type="match status" value="1"/>
</dbReference>
<dbReference type="STRING" id="1035309.A0A2C5X372"/>
<dbReference type="InterPro" id="IPR042523">
    <property type="entry name" value="Atg7_N_2"/>
</dbReference>
<evidence type="ECO:0000259" key="12">
    <source>
        <dbReference type="Pfam" id="PF00899"/>
    </source>
</evidence>
<evidence type="ECO:0000256" key="11">
    <source>
        <dbReference type="SAM" id="MobiDB-lite"/>
    </source>
</evidence>
<proteinExistence type="inferred from homology"/>
<comment type="caution">
    <text evidence="14">The sequence shown here is derived from an EMBL/GenBank/DDBJ whole genome shotgun (WGS) entry which is preliminary data.</text>
</comment>
<evidence type="ECO:0000256" key="2">
    <source>
        <dbReference type="ARBA" id="ARBA00010931"/>
    </source>
</evidence>
<dbReference type="GO" id="GO:0034727">
    <property type="term" value="P:piecemeal microautophagy of the nucleus"/>
    <property type="evidence" value="ECO:0007669"/>
    <property type="project" value="TreeGrafter"/>
</dbReference>
<accession>A0A2C5X372</accession>
<feature type="region of interest" description="Disordered" evidence="11">
    <location>
        <begin position="701"/>
        <end position="722"/>
    </location>
</feature>
<dbReference type="SUPFAM" id="SSF69572">
    <property type="entry name" value="Activating enzymes of the ubiquitin-like proteins"/>
    <property type="match status" value="1"/>
</dbReference>
<dbReference type="GO" id="GO:0000045">
    <property type="term" value="P:autophagosome assembly"/>
    <property type="evidence" value="ECO:0007669"/>
    <property type="project" value="TreeGrafter"/>
</dbReference>
<dbReference type="CDD" id="cd01486">
    <property type="entry name" value="Apg7"/>
    <property type="match status" value="1"/>
</dbReference>
<comment type="subcellular location">
    <subcellularLocation>
        <location evidence="1">Preautophagosomal structure</location>
    </subcellularLocation>
</comment>
<dbReference type="EMBL" id="APWK03000029">
    <property type="protein sequence ID" value="PHH54258.1"/>
    <property type="molecule type" value="Genomic_DNA"/>
</dbReference>
<feature type="region of interest" description="Disordered" evidence="11">
    <location>
        <begin position="603"/>
        <end position="627"/>
    </location>
</feature>
<dbReference type="Gene3D" id="3.40.140.70">
    <property type="entry name" value="Ubiquitin-like modifier-activating enzyme ATG7 N-terminal domain"/>
    <property type="match status" value="1"/>
</dbReference>
<dbReference type="Proteomes" id="UP000222788">
    <property type="component" value="Unassembled WGS sequence"/>
</dbReference>
<evidence type="ECO:0000256" key="6">
    <source>
        <dbReference type="ARBA" id="ARBA00022927"/>
    </source>
</evidence>
<dbReference type="InterPro" id="IPR000594">
    <property type="entry name" value="ThiF_NAD_FAD-bd"/>
</dbReference>
<reference evidence="14 15" key="2">
    <citation type="journal article" date="2013" name="IMA Fungus">
        <title>IMA Genome-F 1: Ceratocystis fimbriata: Draft nuclear genome sequence for the plant pathogen, Ceratocystis fimbriata.</title>
        <authorList>
            <person name="Wilken P.M."/>
            <person name="Steenkamp E.T."/>
            <person name="Wingfield M.J."/>
            <person name="de Beer Z.W."/>
            <person name="Wingfield B.D."/>
        </authorList>
    </citation>
    <scope>NUCLEOTIDE SEQUENCE [LARGE SCALE GENOMIC DNA]</scope>
    <source>
        <strain evidence="14 15">CBS 114723</strain>
    </source>
</reference>
<evidence type="ECO:0000256" key="9">
    <source>
        <dbReference type="ARBA" id="ARBA00030242"/>
    </source>
</evidence>
<dbReference type="GO" id="GO:0019778">
    <property type="term" value="F:Atg12 activating enzyme activity"/>
    <property type="evidence" value="ECO:0007669"/>
    <property type="project" value="TreeGrafter"/>
</dbReference>
<keyword evidence="15" id="KW-1185">Reference proteome</keyword>
<keyword evidence="5" id="KW-0813">Transport</keyword>
<dbReference type="PANTHER" id="PTHR10953">
    <property type="entry name" value="UBIQUITIN-ACTIVATING ENZYME E1"/>
    <property type="match status" value="1"/>
</dbReference>
<dbReference type="Gene3D" id="3.40.50.720">
    <property type="entry name" value="NAD(P)-binding Rossmann-like Domain"/>
    <property type="match status" value="1"/>
</dbReference>